<dbReference type="GO" id="GO:0016020">
    <property type="term" value="C:membrane"/>
    <property type="evidence" value="ECO:0007669"/>
    <property type="project" value="TreeGrafter"/>
</dbReference>
<evidence type="ECO:0000313" key="8">
    <source>
        <dbReference type="Proteomes" id="UP000309076"/>
    </source>
</evidence>
<dbReference type="Gene3D" id="3.40.1090.10">
    <property type="entry name" value="Cytosolic phospholipase A2 catalytic domain"/>
    <property type="match status" value="1"/>
</dbReference>
<keyword evidence="2 4" id="KW-0442">Lipid degradation</keyword>
<dbReference type="InterPro" id="IPR016035">
    <property type="entry name" value="Acyl_Trfase/lysoPLipase"/>
</dbReference>
<keyword evidence="3 4" id="KW-0443">Lipid metabolism</keyword>
<dbReference type="EMBL" id="QZAM01000044">
    <property type="protein sequence ID" value="THW47853.1"/>
    <property type="molecule type" value="Genomic_DNA"/>
</dbReference>
<dbReference type="Pfam" id="PF01734">
    <property type="entry name" value="Patatin"/>
    <property type="match status" value="1"/>
</dbReference>
<dbReference type="PROSITE" id="PS51635">
    <property type="entry name" value="PNPLA"/>
    <property type="match status" value="1"/>
</dbReference>
<dbReference type="InterPro" id="IPR002641">
    <property type="entry name" value="PNPLA_dom"/>
</dbReference>
<evidence type="ECO:0000256" key="1">
    <source>
        <dbReference type="ARBA" id="ARBA00022801"/>
    </source>
</evidence>
<dbReference type="SUPFAM" id="SSF52151">
    <property type="entry name" value="FabD/lysophospholipase-like"/>
    <property type="match status" value="1"/>
</dbReference>
<evidence type="ECO:0000259" key="6">
    <source>
        <dbReference type="PROSITE" id="PS51635"/>
    </source>
</evidence>
<evidence type="ECO:0000256" key="4">
    <source>
        <dbReference type="PROSITE-ProRule" id="PRU01161"/>
    </source>
</evidence>
<accession>A0AB74J371</accession>
<feature type="active site" description="Nucleophile" evidence="4">
    <location>
        <position position="724"/>
    </location>
</feature>
<feature type="active site" description="Proton acceptor" evidence="4">
    <location>
        <position position="850"/>
    </location>
</feature>
<feature type="short sequence motif" description="GXSXG" evidence="4">
    <location>
        <begin position="722"/>
        <end position="726"/>
    </location>
</feature>
<feature type="short sequence motif" description="DGA/G" evidence="4">
    <location>
        <begin position="850"/>
        <end position="852"/>
    </location>
</feature>
<dbReference type="PANTHER" id="PTHR24185:SF1">
    <property type="entry name" value="CALCIUM-INDEPENDENT PHOSPHOLIPASE A2-GAMMA"/>
    <property type="match status" value="1"/>
</dbReference>
<organism evidence="7 8">
    <name type="scientific">Aureobasidium pullulans</name>
    <name type="common">Black yeast</name>
    <name type="synonym">Pullularia pullulans</name>
    <dbReference type="NCBI Taxonomy" id="5580"/>
    <lineage>
        <taxon>Eukaryota</taxon>
        <taxon>Fungi</taxon>
        <taxon>Dikarya</taxon>
        <taxon>Ascomycota</taxon>
        <taxon>Pezizomycotina</taxon>
        <taxon>Dothideomycetes</taxon>
        <taxon>Dothideomycetidae</taxon>
        <taxon>Dothideales</taxon>
        <taxon>Saccotheciaceae</taxon>
        <taxon>Aureobasidium</taxon>
    </lineage>
</organism>
<dbReference type="GO" id="GO:0016042">
    <property type="term" value="P:lipid catabolic process"/>
    <property type="evidence" value="ECO:0007669"/>
    <property type="project" value="UniProtKB-UniRule"/>
</dbReference>
<dbReference type="CDD" id="cd07199">
    <property type="entry name" value="Pat17_PNPLA8_PNPLA9_like"/>
    <property type="match status" value="1"/>
</dbReference>
<reference evidence="7 8" key="1">
    <citation type="submission" date="2018-10" db="EMBL/GenBank/DDBJ databases">
        <title>Fifty Aureobasidium pullulans genomes reveal a recombining polyextremotolerant generalist.</title>
        <authorList>
            <person name="Gostincar C."/>
            <person name="Turk M."/>
            <person name="Zajc J."/>
            <person name="Gunde-Cimerman N."/>
        </authorList>
    </citation>
    <scope>NUCLEOTIDE SEQUENCE [LARGE SCALE GENOMIC DNA]</scope>
    <source>
        <strain evidence="7 8">EXF-10796</strain>
    </source>
</reference>
<dbReference type="Gene3D" id="3.40.50.300">
    <property type="entry name" value="P-loop containing nucleotide triphosphate hydrolases"/>
    <property type="match status" value="1"/>
</dbReference>
<dbReference type="GO" id="GO:0047499">
    <property type="term" value="F:calcium-independent phospholipase A2 activity"/>
    <property type="evidence" value="ECO:0007669"/>
    <property type="project" value="TreeGrafter"/>
</dbReference>
<dbReference type="GO" id="GO:0019369">
    <property type="term" value="P:arachidonate metabolic process"/>
    <property type="evidence" value="ECO:0007669"/>
    <property type="project" value="TreeGrafter"/>
</dbReference>
<dbReference type="SUPFAM" id="SSF52540">
    <property type="entry name" value="P-loop containing nucleoside triphosphate hydrolases"/>
    <property type="match status" value="1"/>
</dbReference>
<dbReference type="InterPro" id="IPR027417">
    <property type="entry name" value="P-loop_NTPase"/>
</dbReference>
<name>A0AB74J371_AURPU</name>
<keyword evidence="1 4" id="KW-0378">Hydrolase</keyword>
<comment type="caution">
    <text evidence="4">Lacks conserved residue(s) required for the propagation of feature annotation.</text>
</comment>
<gene>
    <name evidence="7" type="ORF">D6D21_03207</name>
</gene>
<sequence length="1245" mass="139849">MAMTDFSFLNLSEPQDIGGLSFSLGPRDDNTQSDSRLIPDVEVSMPDDSEQDRQQTRRSSWASEDGTKQDVLETSHKTAAEEVHSRLWYEAYNPSKTSTTSYKMYRRGSQCFQPRSHAQAIDEYYDEGESNPAQRLMMPDPQPPSLDASGDHEYCDDCETFGPNRSYCNVCTFSMCEYCWKRQLTHKNNASQNDIPHEKTPRSLARKTQAVFNPNIDEDERQKLHCEDVLTSWFGVHREDSARPLLRDYGRFEGLMASTRQLAEENHSYLDPSARYPSFVSFVGQTGAGKSSLIKLIIDLGAKTPALFDTPVVGAVGNTSPTSTDVHLYVDPPTADSDHPILYADCEGLEGGEREPVAAKAIKQRAKKAIPGVSDHSFHHVSERDLIWADKSWRKTREFAVRELYPRLLYTFSDVIVFVLKNPKVIESVLVKLVEWAAAALEGSSNQPVLPHAIIALNASENATSTELWDVDIATTTLMKEMSQTVFQNETLKKYVQFWHKRDRIIRTVEDLILSYYTSIKVVRIPTTGRPNLIAKQINDLTANIRSACQVSGRRKGDLRMLLNAEDMQPYLQYAFDHFSKSIESPFDFVQASFAHSPIPDDFGGNILKLAVQLMEAWKDRAGPRPIFEELAVVVASCIMLDATRHGILGTAVDIVPPYFEHLDNALMNFCDRYWPCEDTNRALDSRGGVRGIAELEILKQIENALGNGILRIQDFLDFVVGTSTGGIIALGLVSKGWSVDDCTRKFENLCHKAFQERMMARGPFLGRLIRTYYHSLYETAAIEGALKEAFTESADLFGAKPTSSGIYGIKVAVTATADLRDITARATSAAPLYFTPFNHAGSKQTYYYDGGVHHNNPVKIADSERKLIWPDLKEPDVIISVGTGHNLTKLEKRKAAPFKPTATRGIIAQGAFLANMAKDHIAVSLDSEQTWKDFLASSKKSDDRFRYVRLNTSFPTDPPLLDDLSMLSELREMAKKQFAGQYQTNMLALKLVATSFYFQPDETDPLKRKEVTGYIRCRFPDDDPRISALGTFIFEKTGIANEAYFLISEQGQVGSHTTVKLGAEVLERMIRNCQFQLKQTKIPVSNEIYKTNIALRYGAGQEFPISGFPKCLISPTRHSKGPRRTLTSTETTRWAVRIQSQRHKQIKWSPRKHVADSRGGLLVRFNHTSHLLGNATARDLQLEQLRLTKGAEGCMPPENIVHELQDRMVDGPEDRTNGWWSPSNLAQMQVYELDSTAVLAELPG</sequence>
<feature type="region of interest" description="Disordered" evidence="5">
    <location>
        <begin position="12"/>
        <end position="73"/>
    </location>
</feature>
<feature type="domain" description="PNPLA" evidence="6">
    <location>
        <begin position="683"/>
        <end position="863"/>
    </location>
</feature>
<proteinExistence type="predicted"/>
<dbReference type="AlphaFoldDB" id="A0AB74J371"/>
<dbReference type="Proteomes" id="UP000309076">
    <property type="component" value="Unassembled WGS sequence"/>
</dbReference>
<evidence type="ECO:0000256" key="2">
    <source>
        <dbReference type="ARBA" id="ARBA00022963"/>
    </source>
</evidence>
<comment type="caution">
    <text evidence="7">The sequence shown here is derived from an EMBL/GenBank/DDBJ whole genome shotgun (WGS) entry which is preliminary data.</text>
</comment>
<dbReference type="PANTHER" id="PTHR24185">
    <property type="entry name" value="CALCIUM-INDEPENDENT PHOSPHOLIPASE A2-GAMMA"/>
    <property type="match status" value="1"/>
</dbReference>
<protein>
    <recommendedName>
        <fullName evidence="6">PNPLA domain-containing protein</fullName>
    </recommendedName>
</protein>
<dbReference type="GO" id="GO:0046486">
    <property type="term" value="P:glycerolipid metabolic process"/>
    <property type="evidence" value="ECO:0007669"/>
    <property type="project" value="UniProtKB-ARBA"/>
</dbReference>
<evidence type="ECO:0000313" key="7">
    <source>
        <dbReference type="EMBL" id="THW47853.1"/>
    </source>
</evidence>
<evidence type="ECO:0000256" key="5">
    <source>
        <dbReference type="SAM" id="MobiDB-lite"/>
    </source>
</evidence>
<evidence type="ECO:0000256" key="3">
    <source>
        <dbReference type="ARBA" id="ARBA00023098"/>
    </source>
</evidence>